<reference evidence="3 4" key="1">
    <citation type="journal article" date="2020" name="ISME J.">
        <title>Uncovering the hidden diversity of litter-decomposition mechanisms in mushroom-forming fungi.</title>
        <authorList>
            <person name="Floudas D."/>
            <person name="Bentzer J."/>
            <person name="Ahren D."/>
            <person name="Johansson T."/>
            <person name="Persson P."/>
            <person name="Tunlid A."/>
        </authorList>
    </citation>
    <scope>NUCLEOTIDE SEQUENCE [LARGE SCALE GENOMIC DNA]</scope>
    <source>
        <strain evidence="3 4">CBS 291.85</strain>
    </source>
</reference>
<evidence type="ECO:0000313" key="4">
    <source>
        <dbReference type="Proteomes" id="UP000559256"/>
    </source>
</evidence>
<proteinExistence type="predicted"/>
<keyword evidence="2" id="KW-0472">Membrane</keyword>
<feature type="transmembrane region" description="Helical" evidence="2">
    <location>
        <begin position="296"/>
        <end position="321"/>
    </location>
</feature>
<organism evidence="3 4">
    <name type="scientific">Tetrapyrgos nigripes</name>
    <dbReference type="NCBI Taxonomy" id="182062"/>
    <lineage>
        <taxon>Eukaryota</taxon>
        <taxon>Fungi</taxon>
        <taxon>Dikarya</taxon>
        <taxon>Basidiomycota</taxon>
        <taxon>Agaricomycotina</taxon>
        <taxon>Agaricomycetes</taxon>
        <taxon>Agaricomycetidae</taxon>
        <taxon>Agaricales</taxon>
        <taxon>Marasmiineae</taxon>
        <taxon>Marasmiaceae</taxon>
        <taxon>Tetrapyrgos</taxon>
    </lineage>
</organism>
<keyword evidence="2" id="KW-1133">Transmembrane helix</keyword>
<evidence type="ECO:0000313" key="3">
    <source>
        <dbReference type="EMBL" id="KAF5329914.1"/>
    </source>
</evidence>
<dbReference type="GO" id="GO:0051082">
    <property type="term" value="F:unfolded protein binding"/>
    <property type="evidence" value="ECO:0007669"/>
    <property type="project" value="TreeGrafter"/>
</dbReference>
<name>A0A8H5BUQ4_9AGAR</name>
<dbReference type="Pfam" id="PF12271">
    <property type="entry name" value="Chs7"/>
    <property type="match status" value="1"/>
</dbReference>
<protein>
    <recommendedName>
        <fullName evidence="5">Chitin synthase export chaperone</fullName>
    </recommendedName>
</protein>
<dbReference type="InterPro" id="IPR022057">
    <property type="entry name" value="Chs7"/>
</dbReference>
<feature type="transmembrane region" description="Helical" evidence="2">
    <location>
        <begin position="152"/>
        <end position="172"/>
    </location>
</feature>
<feature type="transmembrane region" description="Helical" evidence="2">
    <location>
        <begin position="184"/>
        <end position="206"/>
    </location>
</feature>
<dbReference type="PANTHER" id="PTHR35329">
    <property type="entry name" value="CHITIN SYNTHASE EXPORT CHAPERONE"/>
    <property type="match status" value="1"/>
</dbReference>
<feature type="transmembrane region" description="Helical" evidence="2">
    <location>
        <begin position="212"/>
        <end position="237"/>
    </location>
</feature>
<feature type="region of interest" description="Disordered" evidence="1">
    <location>
        <begin position="64"/>
        <end position="83"/>
    </location>
</feature>
<gene>
    <name evidence="3" type="ORF">D9758_018251</name>
</gene>
<feature type="transmembrane region" description="Helical" evidence="2">
    <location>
        <begin position="330"/>
        <end position="350"/>
    </location>
</feature>
<comment type="caution">
    <text evidence="3">The sequence shown here is derived from an EMBL/GenBank/DDBJ whole genome shotgun (WGS) entry which is preliminary data.</text>
</comment>
<keyword evidence="2" id="KW-0812">Transmembrane</keyword>
<feature type="compositionally biased region" description="Polar residues" evidence="1">
    <location>
        <begin position="73"/>
        <end position="83"/>
    </location>
</feature>
<feature type="transmembrane region" description="Helical" evidence="2">
    <location>
        <begin position="249"/>
        <end position="269"/>
    </location>
</feature>
<feature type="transmembrane region" description="Helical" evidence="2">
    <location>
        <begin position="362"/>
        <end position="383"/>
    </location>
</feature>
<evidence type="ECO:0008006" key="5">
    <source>
        <dbReference type="Google" id="ProtNLM"/>
    </source>
</evidence>
<evidence type="ECO:0000256" key="1">
    <source>
        <dbReference type="SAM" id="MobiDB-lite"/>
    </source>
</evidence>
<keyword evidence="4" id="KW-1185">Reference proteome</keyword>
<dbReference type="PANTHER" id="PTHR35329:SF1">
    <property type="entry name" value="CHITIN SYNTHASE EXPORT CHAPERONE"/>
    <property type="match status" value="1"/>
</dbReference>
<dbReference type="OrthoDB" id="5582162at2759"/>
<accession>A0A8H5BUQ4</accession>
<dbReference type="EMBL" id="JAACJM010000341">
    <property type="protein sequence ID" value="KAF5329914.1"/>
    <property type="molecule type" value="Genomic_DNA"/>
</dbReference>
<dbReference type="AlphaFoldDB" id="A0A8H5BUQ4"/>
<sequence>MVQPSLIWLPASRRNLFTVVTTDVVYLGAVPPAPSRPLQPARYRRYQKPSSATYLRKRLPVSPSLRTSRHPIPTTSQKCPNSATLNPSAPMYPHIHVGLNPKCGIPKVSADLGSLGAFLQSSSSSSSNGNGFGFSNAYPSINWGSGSSLGNIANILACGLSILVILAVLYFVQKRKAAVGRVEMRLLFLVYGLTLVFQILTTTSLLTQGTTALTVLTSIHAGLIPAFFTILFFNAFVSTQIVDDGTLKSLAPMSLVSLLFFVATTYISLDTGLAFTNGFAPNSGDVGDIVRLNNPALFVLTSIWPLLCALGYFVLMTYIVLRMLGEYKPFALFLGSAVLFVLSQAAWFLLGRVVCQHTNGKLDSSFIATVLETASVVVLFWAWRSITEGGIGWFLGVWGVFSREGKHGTMRGLITSMLPHATPRHSKTVTENVHCPLSHDRRGFRDVDVHIDVDGREAGVVVPVHADADADVDVDVDVHAVPATDVPTIHNASCAYYHTSPFPISISHALRPTLTPPTTGPFPSVTVFGYSLHVSVSVFVDDVEYSVLVKGCTRRIGTGLDNKFSSNSTSAFSDKILPNQPTNQPRSAHELVAGGRGTKMRRTDPVVGLDRLGWALSNILAMGTRALSIYHDTYTWLRLLKMQNVAAARNGFLRHCYDVTD</sequence>
<dbReference type="GO" id="GO:0005789">
    <property type="term" value="C:endoplasmic reticulum membrane"/>
    <property type="evidence" value="ECO:0007669"/>
    <property type="project" value="TreeGrafter"/>
</dbReference>
<evidence type="ECO:0000256" key="2">
    <source>
        <dbReference type="SAM" id="Phobius"/>
    </source>
</evidence>
<dbReference type="Proteomes" id="UP000559256">
    <property type="component" value="Unassembled WGS sequence"/>
</dbReference>
<dbReference type="GO" id="GO:0006457">
    <property type="term" value="P:protein folding"/>
    <property type="evidence" value="ECO:0007669"/>
    <property type="project" value="TreeGrafter"/>
</dbReference>